<dbReference type="Gene3D" id="3.30.70.1740">
    <property type="entry name" value="Bypass-of-forespore C, C-terminal domain"/>
    <property type="match status" value="1"/>
</dbReference>
<keyword evidence="4" id="KW-1185">Reference proteome</keyword>
<keyword evidence="1" id="KW-0472">Membrane</keyword>
<evidence type="ECO:0000256" key="1">
    <source>
        <dbReference type="SAM" id="Phobius"/>
    </source>
</evidence>
<keyword evidence="1" id="KW-0812">Transmembrane</keyword>
<gene>
    <name evidence="3" type="ORF">V3851_24130</name>
</gene>
<feature type="domain" description="Bypass of forespore C C-terminal" evidence="2">
    <location>
        <begin position="139"/>
        <end position="213"/>
    </location>
</feature>
<evidence type="ECO:0000313" key="3">
    <source>
        <dbReference type="EMBL" id="MEF2968879.1"/>
    </source>
</evidence>
<keyword evidence="1" id="KW-1133">Transmembrane helix</keyword>
<reference evidence="3 4" key="1">
    <citation type="submission" date="2024-02" db="EMBL/GenBank/DDBJ databases">
        <title>A nitrogen-fixing paenibacillus bacterium.</title>
        <authorList>
            <person name="Zhang W.L."/>
            <person name="Chen S.F."/>
        </authorList>
    </citation>
    <scope>NUCLEOTIDE SEQUENCE [LARGE SCALE GENOMIC DNA]</scope>
    <source>
        <strain evidence="3 4">M1</strain>
    </source>
</reference>
<feature type="transmembrane region" description="Helical" evidence="1">
    <location>
        <begin position="20"/>
        <end position="40"/>
    </location>
</feature>
<evidence type="ECO:0000259" key="2">
    <source>
        <dbReference type="Pfam" id="PF08955"/>
    </source>
</evidence>
<organism evidence="3 4">
    <name type="scientific">Paenibacillus haidiansis</name>
    <dbReference type="NCBI Taxonomy" id="1574488"/>
    <lineage>
        <taxon>Bacteria</taxon>
        <taxon>Bacillati</taxon>
        <taxon>Bacillota</taxon>
        <taxon>Bacilli</taxon>
        <taxon>Bacillales</taxon>
        <taxon>Paenibacillaceae</taxon>
        <taxon>Paenibacillus</taxon>
    </lineage>
</organism>
<dbReference type="Proteomes" id="UP001306950">
    <property type="component" value="Unassembled WGS sequence"/>
</dbReference>
<dbReference type="RefSeq" id="WP_331848999.1">
    <property type="nucleotide sequence ID" value="NZ_JAZHPZ010000020.1"/>
</dbReference>
<dbReference type="InterPro" id="IPR038117">
    <property type="entry name" value="BofC_C_sf"/>
</dbReference>
<protein>
    <submittedName>
        <fullName evidence="3">BofC C-terminal domain-containing protein</fullName>
    </submittedName>
</protein>
<accession>A0ABU7W139</accession>
<evidence type="ECO:0000313" key="4">
    <source>
        <dbReference type="Proteomes" id="UP001306950"/>
    </source>
</evidence>
<dbReference type="InterPro" id="IPR015050">
    <property type="entry name" value="BofC_C"/>
</dbReference>
<proteinExistence type="predicted"/>
<comment type="caution">
    <text evidence="3">The sequence shown here is derived from an EMBL/GenBank/DDBJ whole genome shotgun (WGS) entry which is preliminary data.</text>
</comment>
<name>A0ABU7W139_9BACL</name>
<dbReference type="Pfam" id="PF08955">
    <property type="entry name" value="BofC_C"/>
    <property type="match status" value="1"/>
</dbReference>
<sequence>MNIFRTKKQLRKRLRRWRRAIWTIGACVLVALMAWLGLLLSDQMEKLMTEEPMSMETLVHLREAEWADDTEQEWLGQLQKSEQVRIVHLNRIYTCGEESTVLGLMKPREIAELAKEHPAWKGRLAAGGDVWFDEHVQGLSEICQRDGYVGIDKNGNLSLFDGPPKQEKVIRTFFQLDVETMESALPSEVLKELQNGIRVQDVEEYNSVLSTFSDFAVEDSQRTMGQNKQ</sequence>
<dbReference type="EMBL" id="JAZHPZ010000020">
    <property type="protein sequence ID" value="MEF2968879.1"/>
    <property type="molecule type" value="Genomic_DNA"/>
</dbReference>